<dbReference type="GeneID" id="64633873"/>
<dbReference type="GO" id="GO:0046856">
    <property type="term" value="P:phosphatidylinositol dephosphorylation"/>
    <property type="evidence" value="ECO:0007669"/>
    <property type="project" value="InterPro"/>
</dbReference>
<feature type="domain" description="Rho-GAP" evidence="5">
    <location>
        <begin position="866"/>
        <end position="1046"/>
    </location>
</feature>
<accession>A0A9P7EEM8</accession>
<evidence type="ECO:0000256" key="2">
    <source>
        <dbReference type="ARBA" id="ARBA00004580"/>
    </source>
</evidence>
<evidence type="ECO:0000313" key="7">
    <source>
        <dbReference type="Proteomes" id="UP000807769"/>
    </source>
</evidence>
<gene>
    <name evidence="6" type="ORF">BJ212DRAFT_1479324</name>
</gene>
<dbReference type="Pfam" id="PF00620">
    <property type="entry name" value="RhoGAP"/>
    <property type="match status" value="1"/>
</dbReference>
<dbReference type="Pfam" id="PF21310">
    <property type="entry name" value="OCRL-like_ASH"/>
    <property type="match status" value="1"/>
</dbReference>
<name>A0A9P7EEM8_9AGAM</name>
<protein>
    <submittedName>
        <fullName evidence="6">Endonuclease/exonuclease/phosphatase</fullName>
    </submittedName>
</protein>
<evidence type="ECO:0000313" key="6">
    <source>
        <dbReference type="EMBL" id="KAG1819204.1"/>
    </source>
</evidence>
<dbReference type="Gene3D" id="1.10.555.10">
    <property type="entry name" value="Rho GTPase activation protein"/>
    <property type="match status" value="1"/>
</dbReference>
<dbReference type="Gene3D" id="3.60.10.10">
    <property type="entry name" value="Endonuclease/exonuclease/phosphatase"/>
    <property type="match status" value="1"/>
</dbReference>
<dbReference type="SMART" id="SM00324">
    <property type="entry name" value="RhoGAP"/>
    <property type="match status" value="1"/>
</dbReference>
<keyword evidence="6" id="KW-0540">Nuclease</keyword>
<keyword evidence="6" id="KW-0255">Endonuclease</keyword>
<dbReference type="PANTHER" id="PTHR11200:SF300">
    <property type="entry name" value="TYPE II INOSITOL 1,4,5-TRISPHOSPHATE 5-PHOSPHATASE"/>
    <property type="match status" value="1"/>
</dbReference>
<dbReference type="InterPro" id="IPR013783">
    <property type="entry name" value="Ig-like_fold"/>
</dbReference>
<dbReference type="GO" id="GO:0004439">
    <property type="term" value="F:phosphatidylinositol-4,5-bisphosphate 5-phosphatase activity"/>
    <property type="evidence" value="ECO:0007669"/>
    <property type="project" value="TreeGrafter"/>
</dbReference>
<dbReference type="Gene3D" id="2.60.40.10">
    <property type="entry name" value="Immunoglobulins"/>
    <property type="match status" value="1"/>
</dbReference>
<dbReference type="AlphaFoldDB" id="A0A9P7EEM8"/>
<evidence type="ECO:0000256" key="1">
    <source>
        <dbReference type="ARBA" id="ARBA00004146"/>
    </source>
</evidence>
<keyword evidence="3" id="KW-0967">Endosome</keyword>
<evidence type="ECO:0000256" key="4">
    <source>
        <dbReference type="ARBA" id="ARBA00023329"/>
    </source>
</evidence>
<dbReference type="SMART" id="SM00128">
    <property type="entry name" value="IPPc"/>
    <property type="match status" value="1"/>
</dbReference>
<reference evidence="6" key="1">
    <citation type="journal article" date="2020" name="New Phytol.">
        <title>Comparative genomics reveals dynamic genome evolution in host specialist ectomycorrhizal fungi.</title>
        <authorList>
            <person name="Lofgren L.A."/>
            <person name="Nguyen N.H."/>
            <person name="Vilgalys R."/>
            <person name="Ruytinx J."/>
            <person name="Liao H.L."/>
            <person name="Branco S."/>
            <person name="Kuo A."/>
            <person name="LaButti K."/>
            <person name="Lipzen A."/>
            <person name="Andreopoulos W."/>
            <person name="Pangilinan J."/>
            <person name="Riley R."/>
            <person name="Hundley H."/>
            <person name="Na H."/>
            <person name="Barry K."/>
            <person name="Grigoriev I.V."/>
            <person name="Stajich J.E."/>
            <person name="Kennedy P.G."/>
        </authorList>
    </citation>
    <scope>NUCLEOTIDE SEQUENCE</scope>
    <source>
        <strain evidence="6">MN1</strain>
    </source>
</reference>
<evidence type="ECO:0000259" key="5">
    <source>
        <dbReference type="PROSITE" id="PS50238"/>
    </source>
</evidence>
<comment type="subcellular location">
    <subcellularLocation>
        <location evidence="2">Cytoplasmic vesicle</location>
        <location evidence="2">Phagosome membrane</location>
    </subcellularLocation>
    <subcellularLocation>
        <location evidence="1">Early endosome membrane</location>
    </subcellularLocation>
</comment>
<dbReference type="GO" id="GO:0031901">
    <property type="term" value="C:early endosome membrane"/>
    <property type="evidence" value="ECO:0007669"/>
    <property type="project" value="UniProtKB-SubCell"/>
</dbReference>
<evidence type="ECO:0000256" key="3">
    <source>
        <dbReference type="ARBA" id="ARBA00022753"/>
    </source>
</evidence>
<dbReference type="GO" id="GO:0007165">
    <property type="term" value="P:signal transduction"/>
    <property type="evidence" value="ECO:0007669"/>
    <property type="project" value="InterPro"/>
</dbReference>
<dbReference type="PANTHER" id="PTHR11200">
    <property type="entry name" value="INOSITOL 5-PHOSPHATASE"/>
    <property type="match status" value="1"/>
</dbReference>
<sequence>MSSDDLRLTLMRLPPQRKNFVGKRENIIKTHVTINGTAETQSLSNPLTTGKEFLRKSSRLPPMNGIMEAAVQSLLRSSEDLKAALEVEVTQLQERGDLSSSSTDDRFRRILAVLSHRSDYVGDEEGSVLILKRTPDHFIQDLSIEVAYPISGSFSFSVAQARRTTSDLRASVGDTGATLGQSRSELILTIKYELANEIRSHTFITRDTRKLQSFTSECRRLKDIFSQPFFFYVPHIDLPVHLLIVARNEFDADFSWLLLYTQESSLKSFSSPIDLRTVKLPLHTRLSPASAGLPGDDAVDISIVRENWIYNKAIEEASTGSSARLLIRTGTFNVNGKLPSQDLSPWLRPAKRDSEKSGWISPLKSISPLDILSNPIDEQVTSSLGASSATLAHASLNNDANVSDPDLLVLGFQELDLSTEALLYATSTVKEDAWVEAILAGLGERGILYEKLASKQLVGMLIVAIAKKSRLSCFGDIRISVAGAGIMGIMGNKGATAIRMSYTPLAQDISPSPTVLTFVNAHLAAFDEMVERRNFDFHDLSRRLVFDQTDELDSDSYANAALETSRRTAGLFESDVLFWMGGWIDLADGDVRELLSSSLGTSNIPLLLKYDQLKTAIASGKAFADFSEHAITHMPSYRYASNTSEDSLGYDRKRKPAWTDRIIHMSAPSVPVTQRSYCSHPQITMSDHRPVSADFDLNISIVDKERREIAASKLYRELWGVEQSSKTPKIKLQPLTLDLGKVYYKRLTRQTLSIQNIPCVYRFVAADAEQPICPQWLKIDPVVVLLRPGEFSTTTVTVFVDSSSASRLNLAPPRLDFTLILHTALGKDHFISVTGEYQYTCFANKLTRLTRLPGPVRSMKSPNDWMPARQPVNAPREIMTLINWLMTHVTNPNDLFNSPLDESICMNIRECLDTGDQFPSPQSGEEHNPLATAIASTLVQLLDSLVDPVVPPYLHARCLQMTSRDEAFELLDEFPPESVNVWISLTAFLHYISLQKLPSQSSPDQADMAERLATVFAPVLLRDDSTGLHASVSPIGKRKFLLHFVG</sequence>
<dbReference type="InterPro" id="IPR000198">
    <property type="entry name" value="RhoGAP_dom"/>
</dbReference>
<keyword evidence="4" id="KW-0968">Cytoplasmic vesicle</keyword>
<dbReference type="OrthoDB" id="7862313at2759"/>
<dbReference type="GO" id="GO:0004519">
    <property type="term" value="F:endonuclease activity"/>
    <property type="evidence" value="ECO:0007669"/>
    <property type="project" value="UniProtKB-KW"/>
</dbReference>
<proteinExistence type="predicted"/>
<dbReference type="SUPFAM" id="SSF56219">
    <property type="entry name" value="DNase I-like"/>
    <property type="match status" value="1"/>
</dbReference>
<dbReference type="Proteomes" id="UP000807769">
    <property type="component" value="Unassembled WGS sequence"/>
</dbReference>
<dbReference type="InterPro" id="IPR048869">
    <property type="entry name" value="OCRL-1_2_ASH"/>
</dbReference>
<dbReference type="InterPro" id="IPR046985">
    <property type="entry name" value="IP5"/>
</dbReference>
<dbReference type="Pfam" id="PF22669">
    <property type="entry name" value="Exo_endo_phos2"/>
    <property type="match status" value="1"/>
</dbReference>
<keyword evidence="6" id="KW-0378">Hydrolase</keyword>
<dbReference type="InterPro" id="IPR036691">
    <property type="entry name" value="Endo/exonu/phosph_ase_sf"/>
</dbReference>
<comment type="caution">
    <text evidence="6">The sequence shown here is derived from an EMBL/GenBank/DDBJ whole genome shotgun (WGS) entry which is preliminary data.</text>
</comment>
<dbReference type="InterPro" id="IPR000300">
    <property type="entry name" value="IPPc"/>
</dbReference>
<keyword evidence="7" id="KW-1185">Reference proteome</keyword>
<dbReference type="InterPro" id="IPR008936">
    <property type="entry name" value="Rho_GTPase_activation_prot"/>
</dbReference>
<dbReference type="PROSITE" id="PS50238">
    <property type="entry name" value="RHOGAP"/>
    <property type="match status" value="1"/>
</dbReference>
<dbReference type="RefSeq" id="XP_041194881.1">
    <property type="nucleotide sequence ID" value="XM_041339857.1"/>
</dbReference>
<organism evidence="6 7">
    <name type="scientific">Suillus subaureus</name>
    <dbReference type="NCBI Taxonomy" id="48587"/>
    <lineage>
        <taxon>Eukaryota</taxon>
        <taxon>Fungi</taxon>
        <taxon>Dikarya</taxon>
        <taxon>Basidiomycota</taxon>
        <taxon>Agaricomycotina</taxon>
        <taxon>Agaricomycetes</taxon>
        <taxon>Agaricomycetidae</taxon>
        <taxon>Boletales</taxon>
        <taxon>Suillineae</taxon>
        <taxon>Suillaceae</taxon>
        <taxon>Suillus</taxon>
    </lineage>
</organism>
<dbReference type="EMBL" id="JABBWG010000010">
    <property type="protein sequence ID" value="KAG1819204.1"/>
    <property type="molecule type" value="Genomic_DNA"/>
</dbReference>
<dbReference type="SUPFAM" id="SSF48350">
    <property type="entry name" value="GTPase activation domain, GAP"/>
    <property type="match status" value="1"/>
</dbReference>